<proteinExistence type="predicted"/>
<dbReference type="RefSeq" id="WP_095686775.1">
    <property type="nucleotide sequence ID" value="NZ_CP022745.1"/>
</dbReference>
<protein>
    <submittedName>
        <fullName evidence="2">Uncharacterized protein</fullName>
    </submittedName>
</protein>
<dbReference type="KEGG" id="shyd:CJD35_02700"/>
<reference evidence="2 3" key="1">
    <citation type="submission" date="2017-08" db="EMBL/GenBank/DDBJ databases">
        <title>Whole Genome Sequence of Sphingobium hydrophobicum C1: Insights into Adaption to the Electronic-waste Contaminated Sediment.</title>
        <authorList>
            <person name="Song D."/>
            <person name="Chen X."/>
            <person name="Xu M."/>
        </authorList>
    </citation>
    <scope>NUCLEOTIDE SEQUENCE [LARGE SCALE GENOMIC DNA]</scope>
    <source>
        <strain evidence="2 3">C1</strain>
    </source>
</reference>
<evidence type="ECO:0000313" key="2">
    <source>
        <dbReference type="EMBL" id="ASY43485.1"/>
    </source>
</evidence>
<accession>A0A249MQL1</accession>
<feature type="compositionally biased region" description="Basic and acidic residues" evidence="1">
    <location>
        <begin position="46"/>
        <end position="60"/>
    </location>
</feature>
<organism evidence="2 3">
    <name type="scientific">Sphingobium xenophagum</name>
    <dbReference type="NCBI Taxonomy" id="121428"/>
    <lineage>
        <taxon>Bacteria</taxon>
        <taxon>Pseudomonadati</taxon>
        <taxon>Pseudomonadota</taxon>
        <taxon>Alphaproteobacteria</taxon>
        <taxon>Sphingomonadales</taxon>
        <taxon>Sphingomonadaceae</taxon>
        <taxon>Sphingobium</taxon>
    </lineage>
</organism>
<evidence type="ECO:0000313" key="3">
    <source>
        <dbReference type="Proteomes" id="UP000217141"/>
    </source>
</evidence>
<evidence type="ECO:0000256" key="1">
    <source>
        <dbReference type="SAM" id="MobiDB-lite"/>
    </source>
</evidence>
<dbReference type="AlphaFoldDB" id="A0A249MQL1"/>
<feature type="region of interest" description="Disordered" evidence="1">
    <location>
        <begin position="376"/>
        <end position="446"/>
    </location>
</feature>
<gene>
    <name evidence="2" type="ORF">CJD35_02700</name>
</gene>
<dbReference type="Proteomes" id="UP000217141">
    <property type="component" value="Chromosome I"/>
</dbReference>
<dbReference type="EMBL" id="CP022745">
    <property type="protein sequence ID" value="ASY43485.1"/>
    <property type="molecule type" value="Genomic_DNA"/>
</dbReference>
<name>A0A249MQL1_SPHXE</name>
<sequence>MQPAGHTQFYTTLTDATRFAVSAFNRELASKGSQRRFTLQLSNSTDTHHGRGRTDVERADREKAAEELARREAEREVAERTERLAKQFAATVTRMHDLAAQTNVQVRRYLLEKVRNVATRTKLLDKPVGQRMSLNAGFKQLVLQRQRRALGTAATVSAGNHRSDDIWRTYLSRAATYSRLTEIKTEGALAVISKLRVQNRIGRLSNALLDLQERVRRASTNVAKTLPVHLERLAHRSHLAMETAQARGHRVSLKQSVVARKSLAAQVVLRITNIAPPLQAQMPHRTWTDAPIELANRPIHFPASVQRARTAKLLHAAKIVQSRTEDLTLAPGHHLAGYLTGRHAHVTGLQARIAVIDGSKFASQIRQKAGLAHLAKGRGPRVGRDDMALSSDELSMTKDTSRLPVSTPRTEKPPVSPSVEPSSQDGGGLTAEQLHYWLSGRDPSRR</sequence>
<feature type="region of interest" description="Disordered" evidence="1">
    <location>
        <begin position="40"/>
        <end position="60"/>
    </location>
</feature>